<feature type="compositionally biased region" description="Polar residues" evidence="1">
    <location>
        <begin position="77"/>
        <end position="86"/>
    </location>
</feature>
<accession>A0A448XF54</accession>
<evidence type="ECO:0000313" key="2">
    <source>
        <dbReference type="EMBL" id="VEL35207.1"/>
    </source>
</evidence>
<proteinExistence type="predicted"/>
<dbReference type="AlphaFoldDB" id="A0A448XF54"/>
<feature type="compositionally biased region" description="Polar residues" evidence="1">
    <location>
        <begin position="46"/>
        <end position="57"/>
    </location>
</feature>
<evidence type="ECO:0000313" key="3">
    <source>
        <dbReference type="Proteomes" id="UP000784294"/>
    </source>
</evidence>
<gene>
    <name evidence="2" type="ORF">PXEA_LOCUS28647</name>
</gene>
<sequence>MTGSARSSSSGQSSHGGGDAAKMEGLDFSVVDPGSQTLSQIYQQRETATLSRGSLQPTGDVRRGQTMNETLARPSRNGPQPTMTVDSSSSNNNLNNITEGYAV</sequence>
<dbReference type="EMBL" id="CAAALY010249289">
    <property type="protein sequence ID" value="VEL35207.1"/>
    <property type="molecule type" value="Genomic_DNA"/>
</dbReference>
<organism evidence="2 3">
    <name type="scientific">Protopolystoma xenopodis</name>
    <dbReference type="NCBI Taxonomy" id="117903"/>
    <lineage>
        <taxon>Eukaryota</taxon>
        <taxon>Metazoa</taxon>
        <taxon>Spiralia</taxon>
        <taxon>Lophotrochozoa</taxon>
        <taxon>Platyhelminthes</taxon>
        <taxon>Monogenea</taxon>
        <taxon>Polyopisthocotylea</taxon>
        <taxon>Polystomatidea</taxon>
        <taxon>Polystomatidae</taxon>
        <taxon>Protopolystoma</taxon>
    </lineage>
</organism>
<feature type="compositionally biased region" description="Low complexity" evidence="1">
    <location>
        <begin position="87"/>
        <end position="96"/>
    </location>
</feature>
<feature type="compositionally biased region" description="Low complexity" evidence="1">
    <location>
        <begin position="1"/>
        <end position="13"/>
    </location>
</feature>
<comment type="caution">
    <text evidence="2">The sequence shown here is derived from an EMBL/GenBank/DDBJ whole genome shotgun (WGS) entry which is preliminary data.</text>
</comment>
<name>A0A448XF54_9PLAT</name>
<feature type="region of interest" description="Disordered" evidence="1">
    <location>
        <begin position="46"/>
        <end position="103"/>
    </location>
</feature>
<protein>
    <submittedName>
        <fullName evidence="2">Uncharacterized protein</fullName>
    </submittedName>
</protein>
<dbReference type="Proteomes" id="UP000784294">
    <property type="component" value="Unassembled WGS sequence"/>
</dbReference>
<keyword evidence="3" id="KW-1185">Reference proteome</keyword>
<evidence type="ECO:0000256" key="1">
    <source>
        <dbReference type="SAM" id="MobiDB-lite"/>
    </source>
</evidence>
<feature type="region of interest" description="Disordered" evidence="1">
    <location>
        <begin position="1"/>
        <end position="28"/>
    </location>
</feature>
<reference evidence="2" key="1">
    <citation type="submission" date="2018-11" db="EMBL/GenBank/DDBJ databases">
        <authorList>
            <consortium name="Pathogen Informatics"/>
        </authorList>
    </citation>
    <scope>NUCLEOTIDE SEQUENCE</scope>
</reference>